<dbReference type="Gene3D" id="3.20.20.70">
    <property type="entry name" value="Aldolase class I"/>
    <property type="match status" value="1"/>
</dbReference>
<dbReference type="Pfam" id="PF04055">
    <property type="entry name" value="Radical_SAM"/>
    <property type="match status" value="1"/>
</dbReference>
<dbReference type="EMBL" id="CP063078">
    <property type="protein sequence ID" value="QOQ87930.1"/>
    <property type="molecule type" value="Genomic_DNA"/>
</dbReference>
<dbReference type="OrthoDB" id="9782387at2"/>
<evidence type="ECO:0000313" key="8">
    <source>
        <dbReference type="Proteomes" id="UP000594749"/>
    </source>
</evidence>
<dbReference type="InterPro" id="IPR012840">
    <property type="entry name" value="NrdG2"/>
</dbReference>
<evidence type="ECO:0000256" key="5">
    <source>
        <dbReference type="ARBA" id="ARBA00023014"/>
    </source>
</evidence>
<dbReference type="NCBIfam" id="TIGR02495">
    <property type="entry name" value="NrdG2"/>
    <property type="match status" value="1"/>
</dbReference>
<keyword evidence="8" id="KW-1185">Reference proteome</keyword>
<gene>
    <name evidence="7" type="ORF">IMC76_03785</name>
</gene>
<sequence length="220" mass="25186">MIYSITPFTTLDYPDKLACILWFGGCNMRCIYCYNKDIALSKGEISKNEALEFLKSRVKKLDGVVFSGGECTLDEDFLPLLKEAKALGFYTKVDTNGSNLEILKKAINFTDYIALDFKALKSEYKLITNSNLYDKFIQTLKYLISIDFPFEVRTTVHADFLSEYDISLMSKMLENVGYKGIYYIQNFLETGNDFGSLNKAVADFNPKNIKSNIKIKLRNF</sequence>
<dbReference type="CDD" id="cd01335">
    <property type="entry name" value="Radical_SAM"/>
    <property type="match status" value="1"/>
</dbReference>
<dbReference type="AlphaFoldDB" id="A0A7M1LHL4"/>
<evidence type="ECO:0000256" key="3">
    <source>
        <dbReference type="ARBA" id="ARBA00022723"/>
    </source>
</evidence>
<evidence type="ECO:0000259" key="6">
    <source>
        <dbReference type="PROSITE" id="PS51918"/>
    </source>
</evidence>
<dbReference type="InterPro" id="IPR013785">
    <property type="entry name" value="Aldolase_TIM"/>
</dbReference>
<dbReference type="PANTHER" id="PTHR11228:SF27">
    <property type="entry name" value="GLYCYL-RADICAL ENZYME ACTIVATING ENZYME MJ1227-RELATED"/>
    <property type="match status" value="1"/>
</dbReference>
<reference evidence="7 8" key="1">
    <citation type="submission" date="2020-10" db="EMBL/GenBank/DDBJ databases">
        <title>Campylobacter and Helicobacter PacBio genomes.</title>
        <authorList>
            <person name="Lane C."/>
        </authorList>
    </citation>
    <scope>NUCLEOTIDE SEQUENCE [LARGE SCALE GENOMIC DNA]</scope>
    <source>
        <strain evidence="7 8">2016D-0077</strain>
    </source>
</reference>
<evidence type="ECO:0000256" key="1">
    <source>
        <dbReference type="ARBA" id="ARBA00001966"/>
    </source>
</evidence>
<dbReference type="GO" id="GO:0003824">
    <property type="term" value="F:catalytic activity"/>
    <property type="evidence" value="ECO:0007669"/>
    <property type="project" value="InterPro"/>
</dbReference>
<dbReference type="Proteomes" id="UP000594749">
    <property type="component" value="Chromosome"/>
</dbReference>
<keyword evidence="4" id="KW-0408">Iron</keyword>
<proteinExistence type="predicted"/>
<dbReference type="SUPFAM" id="SSF102114">
    <property type="entry name" value="Radical SAM enzymes"/>
    <property type="match status" value="1"/>
</dbReference>
<evidence type="ECO:0000313" key="7">
    <source>
        <dbReference type="EMBL" id="QOQ87930.1"/>
    </source>
</evidence>
<name>A0A7M1LHL4_9BACT</name>
<dbReference type="InterPro" id="IPR007197">
    <property type="entry name" value="rSAM"/>
</dbReference>
<dbReference type="RefSeq" id="WP_025802110.1">
    <property type="nucleotide sequence ID" value="NZ_CP053842.1"/>
</dbReference>
<dbReference type="PANTHER" id="PTHR11228">
    <property type="entry name" value="RADICAL SAM DOMAIN PROTEIN"/>
    <property type="match status" value="1"/>
</dbReference>
<protein>
    <submittedName>
        <fullName evidence="7">Anaerobic ribonucleoside-triphosphate reductase activating protein</fullName>
    </submittedName>
</protein>
<dbReference type="InterPro" id="IPR058240">
    <property type="entry name" value="rSAM_sf"/>
</dbReference>
<dbReference type="PROSITE" id="PS51918">
    <property type="entry name" value="RADICAL_SAM"/>
    <property type="match status" value="1"/>
</dbReference>
<accession>A0A7M1LHL4</accession>
<evidence type="ECO:0000256" key="4">
    <source>
        <dbReference type="ARBA" id="ARBA00023004"/>
    </source>
</evidence>
<dbReference type="SFLD" id="SFLDS00029">
    <property type="entry name" value="Radical_SAM"/>
    <property type="match status" value="1"/>
</dbReference>
<dbReference type="InterPro" id="IPR050377">
    <property type="entry name" value="Radical_SAM_PqqE_MftC-like"/>
</dbReference>
<keyword evidence="3" id="KW-0479">Metal-binding</keyword>
<keyword evidence="2" id="KW-0949">S-adenosyl-L-methionine</keyword>
<dbReference type="SFLD" id="SFLDG01067">
    <property type="entry name" value="SPASM/twitch_domain_containing"/>
    <property type="match status" value="1"/>
</dbReference>
<dbReference type="SFLD" id="SFLDG01094">
    <property type="entry name" value="Uncharacterised_Radical_SAM_Su"/>
    <property type="match status" value="1"/>
</dbReference>
<comment type="cofactor">
    <cofactor evidence="1">
        <name>[4Fe-4S] cluster</name>
        <dbReference type="ChEBI" id="CHEBI:49883"/>
    </cofactor>
</comment>
<dbReference type="GO" id="GO:0051536">
    <property type="term" value="F:iron-sulfur cluster binding"/>
    <property type="evidence" value="ECO:0007669"/>
    <property type="project" value="UniProtKB-KW"/>
</dbReference>
<dbReference type="GO" id="GO:0046872">
    <property type="term" value="F:metal ion binding"/>
    <property type="evidence" value="ECO:0007669"/>
    <property type="project" value="UniProtKB-KW"/>
</dbReference>
<feature type="domain" description="Radical SAM core" evidence="6">
    <location>
        <begin position="12"/>
        <end position="220"/>
    </location>
</feature>
<keyword evidence="5" id="KW-0411">Iron-sulfur</keyword>
<organism evidence="7 8">
    <name type="scientific">Campylobacter corcagiensis</name>
    <dbReference type="NCBI Taxonomy" id="1448857"/>
    <lineage>
        <taxon>Bacteria</taxon>
        <taxon>Pseudomonadati</taxon>
        <taxon>Campylobacterota</taxon>
        <taxon>Epsilonproteobacteria</taxon>
        <taxon>Campylobacterales</taxon>
        <taxon>Campylobacteraceae</taxon>
        <taxon>Campylobacter</taxon>
    </lineage>
</organism>
<evidence type="ECO:0000256" key="2">
    <source>
        <dbReference type="ARBA" id="ARBA00022691"/>
    </source>
</evidence>